<name>A0A1I0NVY0_9EURY</name>
<dbReference type="GO" id="GO:0005737">
    <property type="term" value="C:cytoplasm"/>
    <property type="evidence" value="ECO:0007669"/>
    <property type="project" value="UniProtKB-SubCell"/>
</dbReference>
<evidence type="ECO:0000256" key="8">
    <source>
        <dbReference type="ARBA" id="ARBA00022833"/>
    </source>
</evidence>
<dbReference type="SUPFAM" id="SSF101353">
    <property type="entry name" value="Putative anticodon-binding domain of alanyl-tRNA synthetase (AlaRS)"/>
    <property type="match status" value="1"/>
</dbReference>
<organism evidence="16 17">
    <name type="scientific">Thermococcus thioreducens</name>
    <dbReference type="NCBI Taxonomy" id="277988"/>
    <lineage>
        <taxon>Archaea</taxon>
        <taxon>Methanobacteriati</taxon>
        <taxon>Methanobacteriota</taxon>
        <taxon>Thermococci</taxon>
        <taxon>Thermococcales</taxon>
        <taxon>Thermococcaceae</taxon>
        <taxon>Thermococcus</taxon>
    </lineage>
</organism>
<dbReference type="InterPro" id="IPR018162">
    <property type="entry name" value="Ala-tRNA-ligase_IIc_anticod-bd"/>
</dbReference>
<keyword evidence="3 14" id="KW-0963">Cytoplasm</keyword>
<dbReference type="SUPFAM" id="SSF55681">
    <property type="entry name" value="Class II aaRS and biotin synthetases"/>
    <property type="match status" value="1"/>
</dbReference>
<dbReference type="Proteomes" id="UP000182125">
    <property type="component" value="Unassembled WGS sequence"/>
</dbReference>
<dbReference type="NCBIfam" id="TIGR00344">
    <property type="entry name" value="alaS"/>
    <property type="match status" value="1"/>
</dbReference>
<feature type="binding site" evidence="14">
    <location>
        <position position="742"/>
    </location>
    <ligand>
        <name>Zn(2+)</name>
        <dbReference type="ChEBI" id="CHEBI:29105"/>
    </ligand>
</feature>
<dbReference type="EC" id="6.1.1.7" evidence="14"/>
<dbReference type="InterPro" id="IPR022429">
    <property type="entry name" value="Ala-tRNA_lgiase_arc"/>
</dbReference>
<dbReference type="Gene3D" id="3.30.980.10">
    <property type="entry name" value="Threonyl-trna Synthetase, Chain A, domain 2"/>
    <property type="match status" value="1"/>
</dbReference>
<evidence type="ECO:0000256" key="13">
    <source>
        <dbReference type="ARBA" id="ARBA00048300"/>
    </source>
</evidence>
<dbReference type="Gene3D" id="3.30.54.20">
    <property type="match status" value="1"/>
</dbReference>
<evidence type="ECO:0000256" key="10">
    <source>
        <dbReference type="ARBA" id="ARBA00022884"/>
    </source>
</evidence>
<dbReference type="Gene3D" id="6.10.250.550">
    <property type="match status" value="1"/>
</dbReference>
<dbReference type="InterPro" id="IPR009000">
    <property type="entry name" value="Transl_B-barrel_sf"/>
</dbReference>
<keyword evidence="4 14" id="KW-0820">tRNA-binding</keyword>
<comment type="catalytic activity">
    <reaction evidence="13 14">
        <text>tRNA(Ala) + L-alanine + ATP = L-alanyl-tRNA(Ala) + AMP + diphosphate</text>
        <dbReference type="Rhea" id="RHEA:12540"/>
        <dbReference type="Rhea" id="RHEA-COMP:9657"/>
        <dbReference type="Rhea" id="RHEA-COMP:9923"/>
        <dbReference type="ChEBI" id="CHEBI:30616"/>
        <dbReference type="ChEBI" id="CHEBI:33019"/>
        <dbReference type="ChEBI" id="CHEBI:57972"/>
        <dbReference type="ChEBI" id="CHEBI:78442"/>
        <dbReference type="ChEBI" id="CHEBI:78497"/>
        <dbReference type="ChEBI" id="CHEBI:456215"/>
        <dbReference type="EC" id="6.1.1.7"/>
    </reaction>
</comment>
<evidence type="ECO:0000256" key="11">
    <source>
        <dbReference type="ARBA" id="ARBA00022917"/>
    </source>
</evidence>
<dbReference type="PRINTS" id="PR00980">
    <property type="entry name" value="TRNASYNTHALA"/>
</dbReference>
<feature type="binding site" evidence="14">
    <location>
        <position position="638"/>
    </location>
    <ligand>
        <name>Zn(2+)</name>
        <dbReference type="ChEBI" id="CHEBI:29105"/>
    </ligand>
</feature>
<dbReference type="Pfam" id="PF07973">
    <property type="entry name" value="tRNA_SAD"/>
    <property type="match status" value="1"/>
</dbReference>
<sequence length="936" mass="106897">MKFKRKSFLASLWDRLRSKKVMLMSMDMTTEMFKEEGWIRKTCKVCGKPFWTLDPDRETCGDPPCDEYAFIGKPGIPKKYTLEEMREKFLSFFERHGHGRVKRYPVLPRWRDDVLLVGASIMDFQPWVISGEADPPANPLTISQPSIRFTDIDNVGITGRHFTIFEMMAHHAFNYPGKPIYWMDETVELAFEFFTKDLGMKPEDITFKENPWAGGGNAGPAFEVLYRGLEVATLVFMQYKKAPENAPADQVVEIKGDYYVPMETRVVDTGYGLERLVWMSQGTPTAYDAVLGYVVEPLKKLAGIERIDERILMENSRLAGMFDIEDMGDLKVLRQEVARRVGISVEELERAVRPYELIYAIADHTKALTFMLADGVIPSNVKAGYLARLLIRKSIRHLRELGLEIPLAEIVAMHIKELSPTFPEFKEMEDVILDIVNVEEKRYHETLKRGSDLVKREIAKLKKAGKDEIPLEKLILFYESHGLTPEIVAEVARSEGVNVHIPDNFYTLVAKDAERTAKEEAARYVVDFELVKDLPDTRTLYYEDPFMKEFDAEVLKVIEDWVVLDQTAFYPEGGGQPYDTGVLTAGDEEVRVTNVQKVGKVILHRVDKPEAFKEGMTVHGKIDWERRIQHMRHHTGTHVLMGALVRVLGKHVWQAGSQLSTDWARLDISHYKRITEEELREIERLANRVVMENRPVKWEWLPRTEAEMKYGFRLYQGGVVPGRIIRVLNIKDWDVQACGGTHLPNTGLIGPIKILRTERIQDGVERIIFAAGEAAINWMQETERILKRTSEVFRVPPEKVPETAERFFNEWKVARKEVEKLRKELAKLLVYELESEAEKVGDVEFIGKVVEGKMDDLREAANKLRKEKRVVVLISWEGHFVVAVGDNLDLKAGELAKVITSVAGGGGGGRKELAQGRIRNPLKAEEAIAEVKKSLG</sequence>
<evidence type="ECO:0000256" key="9">
    <source>
        <dbReference type="ARBA" id="ARBA00022840"/>
    </source>
</evidence>
<dbReference type="FunFam" id="3.10.310.40:FF:000001">
    <property type="entry name" value="Alanine--tRNA ligase"/>
    <property type="match status" value="1"/>
</dbReference>
<dbReference type="GO" id="GO:0005524">
    <property type="term" value="F:ATP binding"/>
    <property type="evidence" value="ECO:0007669"/>
    <property type="project" value="UniProtKB-UniRule"/>
</dbReference>
<dbReference type="GO" id="GO:0002161">
    <property type="term" value="F:aminoacyl-tRNA deacylase activity"/>
    <property type="evidence" value="ECO:0007669"/>
    <property type="project" value="TreeGrafter"/>
</dbReference>
<keyword evidence="7 14" id="KW-0547">Nucleotide-binding</keyword>
<dbReference type="InterPro" id="IPR045864">
    <property type="entry name" value="aa-tRNA-synth_II/BPL/LPL"/>
</dbReference>
<evidence type="ECO:0000313" key="17">
    <source>
        <dbReference type="Proteomes" id="UP000182125"/>
    </source>
</evidence>
<evidence type="ECO:0000259" key="15">
    <source>
        <dbReference type="PROSITE" id="PS50860"/>
    </source>
</evidence>
<dbReference type="PROSITE" id="PS50860">
    <property type="entry name" value="AA_TRNA_LIGASE_II_ALA"/>
    <property type="match status" value="1"/>
</dbReference>
<dbReference type="InterPro" id="IPR018165">
    <property type="entry name" value="Ala-tRNA-synth_IIc_core"/>
</dbReference>
<feature type="binding site" evidence="14">
    <location>
        <position position="634"/>
    </location>
    <ligand>
        <name>Zn(2+)</name>
        <dbReference type="ChEBI" id="CHEBI:29105"/>
    </ligand>
</feature>
<comment type="domain">
    <text evidence="14">Consists of three domains; the N-terminal catalytic domain, the editing domain and the C-terminal C-Ala domain. The editing domain removes incorrectly charged amino acids, while the C-Ala domain, along with tRNA(Ala), serves as a bridge to cooperatively bring together the editing and aminoacylation centers thus stimulating deacylation of misacylated tRNAs.</text>
</comment>
<dbReference type="InterPro" id="IPR050058">
    <property type="entry name" value="Ala-tRNA_ligase"/>
</dbReference>
<dbReference type="PANTHER" id="PTHR11777">
    <property type="entry name" value="ALANYL-TRNA SYNTHETASE"/>
    <property type="match status" value="1"/>
</dbReference>
<feature type="domain" description="Alanyl-transfer RNA synthetases family profile" evidence="15">
    <location>
        <begin position="80"/>
        <end position="781"/>
    </location>
</feature>
<dbReference type="Gene3D" id="3.10.310.40">
    <property type="match status" value="1"/>
</dbReference>
<evidence type="ECO:0000256" key="12">
    <source>
        <dbReference type="ARBA" id="ARBA00023146"/>
    </source>
</evidence>
<keyword evidence="12 14" id="KW-0030">Aminoacyl-tRNA synthetase</keyword>
<evidence type="ECO:0000313" key="16">
    <source>
        <dbReference type="EMBL" id="SEW05916.1"/>
    </source>
</evidence>
<dbReference type="FunFam" id="3.30.930.10:FF:000056">
    <property type="entry name" value="Alanine--tRNA ligase"/>
    <property type="match status" value="1"/>
</dbReference>
<evidence type="ECO:0000256" key="1">
    <source>
        <dbReference type="ARBA" id="ARBA00004496"/>
    </source>
</evidence>
<dbReference type="Pfam" id="PF02272">
    <property type="entry name" value="DHHA1"/>
    <property type="match status" value="1"/>
</dbReference>
<evidence type="ECO:0000256" key="4">
    <source>
        <dbReference type="ARBA" id="ARBA00022555"/>
    </source>
</evidence>
<dbReference type="GO" id="GO:0008270">
    <property type="term" value="F:zinc ion binding"/>
    <property type="evidence" value="ECO:0007669"/>
    <property type="project" value="UniProtKB-UniRule"/>
</dbReference>
<dbReference type="InterPro" id="IPR002318">
    <property type="entry name" value="Ala-tRNA-lgiase_IIc"/>
</dbReference>
<keyword evidence="9 14" id="KW-0067">ATP-binding</keyword>
<dbReference type="AlphaFoldDB" id="A0A1I0NVY0"/>
<dbReference type="Gene3D" id="2.40.30.130">
    <property type="match status" value="1"/>
</dbReference>
<protein>
    <recommendedName>
        <fullName evidence="14">Alanine--tRNA ligase</fullName>
        <ecNumber evidence="14">6.1.1.7</ecNumber>
    </recommendedName>
    <alternativeName>
        <fullName evidence="14">Alanyl-tRNA synthetase</fullName>
        <shortName evidence="14">AlaRS</shortName>
    </alternativeName>
</protein>
<keyword evidence="6 14" id="KW-0479">Metal-binding</keyword>
<evidence type="ECO:0000256" key="3">
    <source>
        <dbReference type="ARBA" id="ARBA00022490"/>
    </source>
</evidence>
<dbReference type="NCBIfam" id="TIGR03683">
    <property type="entry name" value="A-tRNA_syn_arch"/>
    <property type="match status" value="1"/>
</dbReference>
<feature type="binding site" evidence="14">
    <location>
        <position position="738"/>
    </location>
    <ligand>
        <name>Zn(2+)</name>
        <dbReference type="ChEBI" id="CHEBI:29105"/>
    </ligand>
</feature>
<keyword evidence="8 14" id="KW-0862">Zinc</keyword>
<dbReference type="GO" id="GO:0006419">
    <property type="term" value="P:alanyl-tRNA aminoacylation"/>
    <property type="evidence" value="ECO:0007669"/>
    <property type="project" value="UniProtKB-UniRule"/>
</dbReference>
<dbReference type="SUPFAM" id="SSF50447">
    <property type="entry name" value="Translation proteins"/>
    <property type="match status" value="1"/>
</dbReference>
<dbReference type="FunFam" id="2.40.30.130:FF:000010">
    <property type="entry name" value="Alanine--tRNA ligase"/>
    <property type="match status" value="1"/>
</dbReference>
<comment type="similarity">
    <text evidence="2 14">Belongs to the class-II aminoacyl-tRNA synthetase family.</text>
</comment>
<accession>A0A1I0NVY0</accession>
<dbReference type="GO" id="GO:0000049">
    <property type="term" value="F:tRNA binding"/>
    <property type="evidence" value="ECO:0007669"/>
    <property type="project" value="UniProtKB-KW"/>
</dbReference>
<evidence type="ECO:0000256" key="2">
    <source>
        <dbReference type="ARBA" id="ARBA00008226"/>
    </source>
</evidence>
<dbReference type="EMBL" id="FOIW01000002">
    <property type="protein sequence ID" value="SEW05916.1"/>
    <property type="molecule type" value="Genomic_DNA"/>
</dbReference>
<keyword evidence="10 14" id="KW-0694">RNA-binding</keyword>
<dbReference type="Gene3D" id="3.30.930.10">
    <property type="entry name" value="Bira Bifunctional Protein, Domain 2"/>
    <property type="match status" value="1"/>
</dbReference>
<dbReference type="InterPro" id="IPR012947">
    <property type="entry name" value="tRNA_SAD"/>
</dbReference>
<reference evidence="16 17" key="1">
    <citation type="submission" date="2016-10" db="EMBL/GenBank/DDBJ databases">
        <authorList>
            <person name="de Groot N.N."/>
        </authorList>
    </citation>
    <scope>NUCLEOTIDE SEQUENCE [LARGE SCALE GENOMIC DNA]</scope>
    <source>
        <strain evidence="16 17">OGL-20</strain>
    </source>
</reference>
<dbReference type="SUPFAM" id="SSF55186">
    <property type="entry name" value="ThrRS/AlaRS common domain"/>
    <property type="match status" value="1"/>
</dbReference>
<gene>
    <name evidence="14" type="primary">alaS</name>
    <name evidence="16" type="ORF">SAMN05216170_1308</name>
</gene>
<dbReference type="InterPro" id="IPR018163">
    <property type="entry name" value="Thr/Ala-tRNA-synth_IIc_edit"/>
</dbReference>
<comment type="function">
    <text evidence="14">Catalyzes the attachment of alanine to tRNA(Ala) in a two-step reaction: alanine is first activated by ATP to form Ala-AMP and then transferred to the acceptor end of tRNA(Ala). Also edits incorrectly charged Ser-tRNA(Ala) and Gly-tRNA(Ala) via its editing domain.</text>
</comment>
<comment type="cofactor">
    <cofactor evidence="14">
        <name>Zn(2+)</name>
        <dbReference type="ChEBI" id="CHEBI:29105"/>
    </cofactor>
    <text evidence="14">Binds 1 zinc ion per subunit.</text>
</comment>
<dbReference type="Pfam" id="PF01411">
    <property type="entry name" value="tRNA-synt_2c"/>
    <property type="match status" value="1"/>
</dbReference>
<dbReference type="InterPro" id="IPR018164">
    <property type="entry name" value="Ala-tRNA-synth_IIc_N"/>
</dbReference>
<evidence type="ECO:0000256" key="5">
    <source>
        <dbReference type="ARBA" id="ARBA00022598"/>
    </source>
</evidence>
<dbReference type="PANTHER" id="PTHR11777:SF9">
    <property type="entry name" value="ALANINE--TRNA LIGASE, CYTOPLASMIC"/>
    <property type="match status" value="1"/>
</dbReference>
<keyword evidence="11 14" id="KW-0648">Protein biosynthesis</keyword>
<evidence type="ECO:0000256" key="7">
    <source>
        <dbReference type="ARBA" id="ARBA00022741"/>
    </source>
</evidence>
<dbReference type="FunFam" id="3.30.980.10:FF:000002">
    <property type="entry name" value="Alanine--tRNA ligase"/>
    <property type="match status" value="1"/>
</dbReference>
<dbReference type="SMART" id="SM00863">
    <property type="entry name" value="tRNA_SAD"/>
    <property type="match status" value="1"/>
</dbReference>
<dbReference type="InterPro" id="IPR003156">
    <property type="entry name" value="DHHA1_dom"/>
</dbReference>
<dbReference type="GO" id="GO:0004813">
    <property type="term" value="F:alanine-tRNA ligase activity"/>
    <property type="evidence" value="ECO:0007669"/>
    <property type="project" value="UniProtKB-UniRule"/>
</dbReference>
<dbReference type="HAMAP" id="MF_00036_A">
    <property type="entry name" value="Ala_tRNA_synth_A"/>
    <property type="match status" value="1"/>
</dbReference>
<evidence type="ECO:0000256" key="6">
    <source>
        <dbReference type="ARBA" id="ARBA00022723"/>
    </source>
</evidence>
<dbReference type="CDD" id="cd00673">
    <property type="entry name" value="AlaRS_core"/>
    <property type="match status" value="1"/>
</dbReference>
<keyword evidence="5 14" id="KW-0436">Ligase</keyword>
<proteinExistence type="inferred from homology"/>
<evidence type="ECO:0000256" key="14">
    <source>
        <dbReference type="HAMAP-Rule" id="MF_00036"/>
    </source>
</evidence>
<dbReference type="FunFam" id="3.30.54.20:FF:000005">
    <property type="entry name" value="Alanine--tRNA ligase"/>
    <property type="match status" value="1"/>
</dbReference>
<comment type="subcellular location">
    <subcellularLocation>
        <location evidence="1 14">Cytoplasm</location>
    </subcellularLocation>
</comment>